<comment type="caution">
    <text evidence="2">The sequence shown here is derived from an EMBL/GenBank/DDBJ whole genome shotgun (WGS) entry which is preliminary data.</text>
</comment>
<dbReference type="PATRIC" id="fig|400772.4.peg.582"/>
<dbReference type="RefSeq" id="WP_045246512.1">
    <property type="nucleotide sequence ID" value="NZ_JYIY01000058.1"/>
</dbReference>
<protein>
    <recommendedName>
        <fullName evidence="1">Elongation factor G-binding protein C-terminal treble-clef zinc-finger domain-containing protein</fullName>
    </recommendedName>
</protein>
<accession>A0A0F0LYN0</accession>
<gene>
    <name evidence="2" type="ORF">RR49_00549</name>
</gene>
<sequence>MRPLDDARLRACLVNASISERKSLVLPDDLAGRDWSSLDFLGWRDRRAPLVGCVVADIDGEPVGVLLREAETRTRSRPQCSWCSDVELPNDVVLFTARRAGAAGRRGDGIGTLVCARFECSANVRRRPARSFAGFDPELARTERITALRAHVDAFVREVASR</sequence>
<dbReference type="OrthoDB" id="4171838at2"/>
<dbReference type="EMBL" id="JYIY01000058">
    <property type="protein sequence ID" value="KJL39174.1"/>
    <property type="molecule type" value="Genomic_DNA"/>
</dbReference>
<feature type="domain" description="Elongation factor G-binding protein C-terminal treble-clef zinc-finger" evidence="1">
    <location>
        <begin position="9"/>
        <end position="159"/>
    </location>
</feature>
<dbReference type="Pfam" id="PF16571">
    <property type="entry name" value="FBP_C"/>
    <property type="match status" value="1"/>
</dbReference>
<dbReference type="Proteomes" id="UP000033451">
    <property type="component" value="Unassembled WGS sequence"/>
</dbReference>
<dbReference type="STRING" id="400772.RR49_00549"/>
<reference evidence="2 3" key="1">
    <citation type="submission" date="2015-02" db="EMBL/GenBank/DDBJ databases">
        <title>Draft genome sequences of ten Microbacterium spp. with emphasis on heavy metal contaminated environments.</title>
        <authorList>
            <person name="Corretto E."/>
        </authorList>
    </citation>
    <scope>NUCLEOTIDE SEQUENCE [LARGE SCALE GENOMIC DNA]</scope>
    <source>
        <strain evidence="2 3">DSM 18659</strain>
    </source>
</reference>
<evidence type="ECO:0000313" key="3">
    <source>
        <dbReference type="Proteomes" id="UP000033451"/>
    </source>
</evidence>
<evidence type="ECO:0000313" key="2">
    <source>
        <dbReference type="EMBL" id="KJL39174.1"/>
    </source>
</evidence>
<keyword evidence="3" id="KW-1185">Reference proteome</keyword>
<evidence type="ECO:0000259" key="1">
    <source>
        <dbReference type="Pfam" id="PF16571"/>
    </source>
</evidence>
<dbReference type="AlphaFoldDB" id="A0A0F0LYN0"/>
<name>A0A0F0LYN0_9MICO</name>
<dbReference type="InterPro" id="IPR032330">
    <property type="entry name" value="EF-G-binding_C"/>
</dbReference>
<proteinExistence type="predicted"/>
<organism evidence="2 3">
    <name type="scientific">Microbacterium ginsengisoli</name>
    <dbReference type="NCBI Taxonomy" id="400772"/>
    <lineage>
        <taxon>Bacteria</taxon>
        <taxon>Bacillati</taxon>
        <taxon>Actinomycetota</taxon>
        <taxon>Actinomycetes</taxon>
        <taxon>Micrococcales</taxon>
        <taxon>Microbacteriaceae</taxon>
        <taxon>Microbacterium</taxon>
    </lineage>
</organism>